<comment type="caution">
    <text evidence="2">The sequence shown here is derived from an EMBL/GenBank/DDBJ whole genome shotgun (WGS) entry which is preliminary data.</text>
</comment>
<name>A0A3B0BGG1_9BACL</name>
<feature type="domain" description="IDEAL" evidence="1">
    <location>
        <begin position="20"/>
        <end position="56"/>
    </location>
</feature>
<evidence type="ECO:0000313" key="3">
    <source>
        <dbReference type="Proteomes" id="UP000282311"/>
    </source>
</evidence>
<proteinExistence type="predicted"/>
<dbReference type="InterPro" id="IPR027393">
    <property type="entry name" value="Virus_scaffolding_prot_C"/>
</dbReference>
<dbReference type="Pfam" id="PF08858">
    <property type="entry name" value="IDEAL"/>
    <property type="match status" value="1"/>
</dbReference>
<accession>A0A3B0BGG1</accession>
<organism evidence="2 3">
    <name type="scientific">Paenibacillus ginsengarvi</name>
    <dbReference type="NCBI Taxonomy" id="400777"/>
    <lineage>
        <taxon>Bacteria</taxon>
        <taxon>Bacillati</taxon>
        <taxon>Bacillota</taxon>
        <taxon>Bacilli</taxon>
        <taxon>Bacillales</taxon>
        <taxon>Paenibacillaceae</taxon>
        <taxon>Paenibacillus</taxon>
    </lineage>
</organism>
<keyword evidence="3" id="KW-1185">Reference proteome</keyword>
<sequence>MEKMDVSGYGAMLGLFAEMVLDEAIRKMREQTLYREIDSALERGDEQSFLALTEQWKQLHS</sequence>
<dbReference type="Proteomes" id="UP000282311">
    <property type="component" value="Unassembled WGS sequence"/>
</dbReference>
<protein>
    <submittedName>
        <fullName evidence="2">IDEAL domain-containing protein</fullName>
    </submittedName>
</protein>
<dbReference type="OrthoDB" id="2155814at2"/>
<dbReference type="EMBL" id="RBAH01000027">
    <property type="protein sequence ID" value="RKN72455.1"/>
    <property type="molecule type" value="Genomic_DNA"/>
</dbReference>
<evidence type="ECO:0000259" key="1">
    <source>
        <dbReference type="SMART" id="SM00914"/>
    </source>
</evidence>
<dbReference type="Gene3D" id="4.10.810.10">
    <property type="entry name" value="Virus Scaffolding Protein, Chain A"/>
    <property type="match status" value="1"/>
</dbReference>
<dbReference type="SMART" id="SM00914">
    <property type="entry name" value="IDEAL"/>
    <property type="match status" value="1"/>
</dbReference>
<gene>
    <name evidence="2" type="ORF">D7M11_28680</name>
</gene>
<dbReference type="InterPro" id="IPR014957">
    <property type="entry name" value="IDEAL_dom"/>
</dbReference>
<reference evidence="2 3" key="1">
    <citation type="journal article" date="2007" name="Int. J. Syst. Evol. Microbiol.">
        <title>Paenibacillus ginsengarvi sp. nov., isolated from soil from ginseng cultivation.</title>
        <authorList>
            <person name="Yoon M.H."/>
            <person name="Ten L.N."/>
            <person name="Im W.T."/>
        </authorList>
    </citation>
    <scope>NUCLEOTIDE SEQUENCE [LARGE SCALE GENOMIC DNA]</scope>
    <source>
        <strain evidence="2 3">KCTC 13059</strain>
    </source>
</reference>
<evidence type="ECO:0000313" key="2">
    <source>
        <dbReference type="EMBL" id="RKN72455.1"/>
    </source>
</evidence>
<dbReference type="AlphaFoldDB" id="A0A3B0BGG1"/>